<dbReference type="RefSeq" id="XP_023161059.1">
    <property type="nucleotide sequence ID" value="XM_023305291.2"/>
</dbReference>
<dbReference type="InterPro" id="IPR000061">
    <property type="entry name" value="Surp"/>
</dbReference>
<feature type="region of interest" description="Disordered" evidence="3">
    <location>
        <begin position="66"/>
        <end position="97"/>
    </location>
</feature>
<feature type="compositionally biased region" description="Basic and acidic residues" evidence="3">
    <location>
        <begin position="106"/>
        <end position="115"/>
    </location>
</feature>
<dbReference type="PANTHER" id="PTHR23140:SF0">
    <property type="entry name" value="U2 SNRNP-ASSOCIATED SURP MOTIF-CONTAINING PROTEIN"/>
    <property type="match status" value="1"/>
</dbReference>
<feature type="compositionally biased region" description="Low complexity" evidence="3">
    <location>
        <begin position="845"/>
        <end position="860"/>
    </location>
</feature>
<feature type="domain" description="RRM" evidence="4">
    <location>
        <begin position="194"/>
        <end position="275"/>
    </location>
</feature>
<dbReference type="InterPro" id="IPR013170">
    <property type="entry name" value="mRNA_splic_Cwf21_dom"/>
</dbReference>
<feature type="region of interest" description="Disordered" evidence="3">
    <location>
        <begin position="609"/>
        <end position="644"/>
    </location>
</feature>
<dbReference type="Gene3D" id="6.10.140.420">
    <property type="match status" value="1"/>
</dbReference>
<feature type="domain" description="CID" evidence="6">
    <location>
        <begin position="457"/>
        <end position="602"/>
    </location>
</feature>
<proteinExistence type="predicted"/>
<feature type="compositionally biased region" description="Basic and acidic residues" evidence="3">
    <location>
        <begin position="893"/>
        <end position="902"/>
    </location>
</feature>
<dbReference type="FunFam" id="3.30.70.330:FF:000177">
    <property type="entry name" value="U2 snRNP-associated SURP motif-containing protein-like isoform X2"/>
    <property type="match status" value="1"/>
</dbReference>
<dbReference type="SMART" id="SM01115">
    <property type="entry name" value="cwf21"/>
    <property type="match status" value="1"/>
</dbReference>
<keyword evidence="1 2" id="KW-0694">RNA-binding</keyword>
<dbReference type="OrthoDB" id="377209at2759"/>
<feature type="compositionally biased region" description="Basic residues" evidence="3">
    <location>
        <begin position="929"/>
        <end position="942"/>
    </location>
</feature>
<dbReference type="CDD" id="cd12223">
    <property type="entry name" value="RRM_SR140"/>
    <property type="match status" value="1"/>
</dbReference>
<dbReference type="Pfam" id="PF00076">
    <property type="entry name" value="RRM_1"/>
    <property type="match status" value="1"/>
</dbReference>
<evidence type="ECO:0000256" key="2">
    <source>
        <dbReference type="PROSITE-ProRule" id="PRU00176"/>
    </source>
</evidence>
<dbReference type="InterPro" id="IPR051485">
    <property type="entry name" value="SR-CTD_assoc_factor"/>
</dbReference>
<dbReference type="InterPro" id="IPR008942">
    <property type="entry name" value="ENTH_VHS"/>
</dbReference>
<protein>
    <submittedName>
        <fullName evidence="8">U2 snRNP-associated SURP motif-containing protein isoform X1</fullName>
    </submittedName>
</protein>
<evidence type="ECO:0000256" key="3">
    <source>
        <dbReference type="SAM" id="MobiDB-lite"/>
    </source>
</evidence>
<dbReference type="InterPro" id="IPR012677">
    <property type="entry name" value="Nucleotide-bd_a/b_plait_sf"/>
</dbReference>
<dbReference type="Pfam" id="PF04818">
    <property type="entry name" value="CID"/>
    <property type="match status" value="1"/>
</dbReference>
<evidence type="ECO:0000259" key="5">
    <source>
        <dbReference type="PROSITE" id="PS50128"/>
    </source>
</evidence>
<organism evidence="7 8">
    <name type="scientific">Drosophila hydei</name>
    <name type="common">Fruit fly</name>
    <dbReference type="NCBI Taxonomy" id="7224"/>
    <lineage>
        <taxon>Eukaryota</taxon>
        <taxon>Metazoa</taxon>
        <taxon>Ecdysozoa</taxon>
        <taxon>Arthropoda</taxon>
        <taxon>Hexapoda</taxon>
        <taxon>Insecta</taxon>
        <taxon>Pterygota</taxon>
        <taxon>Neoptera</taxon>
        <taxon>Endopterygota</taxon>
        <taxon>Diptera</taxon>
        <taxon>Brachycera</taxon>
        <taxon>Muscomorpha</taxon>
        <taxon>Ephydroidea</taxon>
        <taxon>Drosophilidae</taxon>
        <taxon>Drosophila</taxon>
    </lineage>
</organism>
<feature type="region of interest" description="Disordered" evidence="3">
    <location>
        <begin position="715"/>
        <end position="770"/>
    </location>
</feature>
<feature type="region of interest" description="Disordered" evidence="3">
    <location>
        <begin position="106"/>
        <end position="125"/>
    </location>
</feature>
<dbReference type="InterPro" id="IPR006569">
    <property type="entry name" value="CID_dom"/>
</dbReference>
<dbReference type="SUPFAM" id="SSF48464">
    <property type="entry name" value="ENTH/VHS domain"/>
    <property type="match status" value="1"/>
</dbReference>
<dbReference type="SMART" id="SM00360">
    <property type="entry name" value="RRM"/>
    <property type="match status" value="1"/>
</dbReference>
<dbReference type="AlphaFoldDB" id="A0A6J1LA01"/>
<dbReference type="CDD" id="cd21370">
    <property type="entry name" value="cwf21_SR140"/>
    <property type="match status" value="1"/>
</dbReference>
<dbReference type="Pfam" id="PF01805">
    <property type="entry name" value="Surp"/>
    <property type="match status" value="1"/>
</dbReference>
<dbReference type="KEGG" id="dhe:111592850"/>
<dbReference type="PROSITE" id="PS51391">
    <property type="entry name" value="CID"/>
    <property type="match status" value="1"/>
</dbReference>
<dbReference type="InterPro" id="IPR035009">
    <property type="entry name" value="SR140_RRM"/>
</dbReference>
<evidence type="ECO:0000313" key="8">
    <source>
        <dbReference type="RefSeq" id="XP_023161059.1"/>
    </source>
</evidence>
<dbReference type="GO" id="GO:0005634">
    <property type="term" value="C:nucleus"/>
    <property type="evidence" value="ECO:0007669"/>
    <property type="project" value="TreeGrafter"/>
</dbReference>
<dbReference type="SMART" id="SM00582">
    <property type="entry name" value="RPR"/>
    <property type="match status" value="1"/>
</dbReference>
<evidence type="ECO:0000256" key="1">
    <source>
        <dbReference type="ARBA" id="ARBA00022884"/>
    </source>
</evidence>
<dbReference type="GO" id="GO:0003723">
    <property type="term" value="F:RNA binding"/>
    <property type="evidence" value="ECO:0007669"/>
    <property type="project" value="UniProtKB-UniRule"/>
</dbReference>
<dbReference type="SMART" id="SM00648">
    <property type="entry name" value="SWAP"/>
    <property type="match status" value="1"/>
</dbReference>
<dbReference type="PANTHER" id="PTHR23140">
    <property type="entry name" value="RNA PROCESSING PROTEIN LD23810P"/>
    <property type="match status" value="1"/>
</dbReference>
<feature type="region of interest" description="Disordered" evidence="3">
    <location>
        <begin position="810"/>
        <end position="942"/>
    </location>
</feature>
<keyword evidence="7" id="KW-1185">Reference proteome</keyword>
<sequence>MKRISEKKLEAFTVGTFSKRQLSKKELEEQKKKEDEAAAAHAFKEFVETFQEAPTASSKVWVKAGTYDAGSRREDKSEKGKLYKPGSKLVEKSASEKAEDYAKLLASDLKKDPTPLKKKNQEKKKSNLELFKEELRQIQEEREERHKYKHMAVVSAPVSQQPQQQQQAPTSSQSQSANARDAGGSFDTGDPNTTNLYLGNLNPKISEQQLMEIFGRYGPLASIKIMWPRSEEEKQRGRNCGFVAYMSRKDAERALRTLNGRYIMGYEMRLGWGKTVPIMNTPIFAPQALLELTLPPPPSGLPFNAQPPPSEANTLPKKNYKDYDTVEDKENMERVLSKSVVKVFIPTEKSVLNIIHRMIEFVIREGPMFEALIMSREMENPLFSFLFDNESPAHIYYRWKLYSLLQGDTPSEWREQQFRMFKDGPVWKPPVANFYTQGMPDELVVDPDAPVVHKGALSNAQRDRLEDLIRHLTPERARIGDAMIFCIEHADAADEICECIAESLANQKTRASKKIARLYLVSDILHNCTVKVSNASFFRKSVEKQLLDIFESLHTYYLAIESRLKAEGFKTRVCNVIRTWEEWTIYPKDFLSQLHAIFLGRQFPLQSASPAQAEESRSEEALDEDIDGAPLSGEEKDDEDLDGVPLDGAALLKSALKLVLPESAVAAQQRDTPKREQYHEEIDGVPLDDDLDGVPMEQVQKSTDTKSQAKMPGFIPSKWETVDPQQVEAQAITTSKWDTLDPPDPPKFFSSDEDSDGDNSQKFNDEKRQKLREIEVKVMQYQDELESGKRRLEPGWSLPEQVEYYRKRLLKRNSPSDSVDSPLSYIHTKSKSLQRSESPDARHALSSYYSSNSRSSPNLRTSRKRSHSPQSGGESSRSSRSAKRNRSRSQSDSPKRYSERSGRSSRRSPSPTTSSYSSRSNRRSSVSPGRHRADKHKHKHRH</sequence>
<dbReference type="Gene3D" id="1.25.40.90">
    <property type="match status" value="1"/>
</dbReference>
<evidence type="ECO:0000259" key="6">
    <source>
        <dbReference type="PROSITE" id="PS51391"/>
    </source>
</evidence>
<reference evidence="8" key="1">
    <citation type="submission" date="2025-08" db="UniProtKB">
        <authorList>
            <consortium name="RefSeq"/>
        </authorList>
    </citation>
    <scope>IDENTIFICATION</scope>
    <source>
        <strain evidence="8">15085-1641.00</strain>
        <tissue evidence="8">Whole body</tissue>
    </source>
</reference>
<dbReference type="Proteomes" id="UP000504633">
    <property type="component" value="Unplaced"/>
</dbReference>
<dbReference type="PROSITE" id="PS50102">
    <property type="entry name" value="RRM"/>
    <property type="match status" value="1"/>
</dbReference>
<evidence type="ECO:0000259" key="4">
    <source>
        <dbReference type="PROSITE" id="PS50102"/>
    </source>
</evidence>
<dbReference type="InterPro" id="IPR035967">
    <property type="entry name" value="SWAP/Surp_sf"/>
</dbReference>
<dbReference type="SUPFAM" id="SSF109905">
    <property type="entry name" value="Surp module (SWAP domain)"/>
    <property type="match status" value="1"/>
</dbReference>
<dbReference type="InterPro" id="IPR047488">
    <property type="entry name" value="SR140_cwf21"/>
</dbReference>
<feature type="compositionally biased region" description="Low complexity" evidence="3">
    <location>
        <begin position="907"/>
        <end position="928"/>
    </location>
</feature>
<dbReference type="Gene3D" id="3.30.70.330">
    <property type="match status" value="1"/>
</dbReference>
<feature type="compositionally biased region" description="Basic and acidic residues" evidence="3">
    <location>
        <begin position="70"/>
        <end position="81"/>
    </location>
</feature>
<feature type="compositionally biased region" description="Polar residues" evidence="3">
    <location>
        <begin position="723"/>
        <end position="737"/>
    </location>
</feature>
<feature type="domain" description="SURP motif" evidence="5">
    <location>
        <begin position="354"/>
        <end position="397"/>
    </location>
</feature>
<evidence type="ECO:0000313" key="7">
    <source>
        <dbReference type="Proteomes" id="UP000504633"/>
    </source>
</evidence>
<dbReference type="InterPro" id="IPR000504">
    <property type="entry name" value="RRM_dom"/>
</dbReference>
<dbReference type="InterPro" id="IPR035979">
    <property type="entry name" value="RBD_domain_sf"/>
</dbReference>
<dbReference type="GeneID" id="111592850"/>
<feature type="compositionally biased region" description="Low complexity" evidence="3">
    <location>
        <begin position="868"/>
        <end position="879"/>
    </location>
</feature>
<gene>
    <name evidence="8" type="primary">LOC111592850</name>
</gene>
<dbReference type="GO" id="GO:0006396">
    <property type="term" value="P:RNA processing"/>
    <property type="evidence" value="ECO:0007669"/>
    <property type="project" value="InterPro"/>
</dbReference>
<dbReference type="Pfam" id="PF08312">
    <property type="entry name" value="cwf21"/>
    <property type="match status" value="1"/>
</dbReference>
<dbReference type="FunFam" id="1.10.10.790:FF:000006">
    <property type="entry name" value="U2 snRNP-associated SURP motif-containing protein isoform X1"/>
    <property type="match status" value="1"/>
</dbReference>
<feature type="compositionally biased region" description="Low complexity" evidence="3">
    <location>
        <begin position="153"/>
        <end position="177"/>
    </location>
</feature>
<accession>A0A6J1LA01</accession>
<dbReference type="SUPFAM" id="SSF54928">
    <property type="entry name" value="RNA-binding domain, RBD"/>
    <property type="match status" value="1"/>
</dbReference>
<dbReference type="Gene3D" id="1.10.10.790">
    <property type="entry name" value="Surp module"/>
    <property type="match status" value="1"/>
</dbReference>
<feature type="region of interest" description="Disordered" evidence="3">
    <location>
        <begin position="153"/>
        <end position="195"/>
    </location>
</feature>
<name>A0A6J1LA01_DROHY</name>
<dbReference type="PROSITE" id="PS50128">
    <property type="entry name" value="SURP"/>
    <property type="match status" value="1"/>
</dbReference>